<dbReference type="AlphaFoldDB" id="A0A7J5C1U1"/>
<evidence type="ECO:0000256" key="1">
    <source>
        <dbReference type="SAM" id="MobiDB-lite"/>
    </source>
</evidence>
<gene>
    <name evidence="2" type="ORF">F8O01_01290</name>
</gene>
<keyword evidence="3" id="KW-1185">Reference proteome</keyword>
<organism evidence="2 3">
    <name type="scientific">Pseudoclavibacter chungangensis</name>
    <dbReference type="NCBI Taxonomy" id="587635"/>
    <lineage>
        <taxon>Bacteria</taxon>
        <taxon>Bacillati</taxon>
        <taxon>Actinomycetota</taxon>
        <taxon>Actinomycetes</taxon>
        <taxon>Micrococcales</taxon>
        <taxon>Microbacteriaceae</taxon>
        <taxon>Pseudoclavibacter</taxon>
    </lineage>
</organism>
<comment type="caution">
    <text evidence="2">The sequence shown here is derived from an EMBL/GenBank/DDBJ whole genome shotgun (WGS) entry which is preliminary data.</text>
</comment>
<evidence type="ECO:0000313" key="3">
    <source>
        <dbReference type="Proteomes" id="UP000467240"/>
    </source>
</evidence>
<accession>A0A7J5C1U1</accession>
<feature type="region of interest" description="Disordered" evidence="1">
    <location>
        <begin position="200"/>
        <end position="264"/>
    </location>
</feature>
<name>A0A7J5C1U1_9MICO</name>
<dbReference type="Proteomes" id="UP000467240">
    <property type="component" value="Unassembled WGS sequence"/>
</dbReference>
<dbReference type="RefSeq" id="WP_158039040.1">
    <property type="nucleotide sequence ID" value="NZ_JACCFV010000001.1"/>
</dbReference>
<dbReference type="OrthoDB" id="5142746at2"/>
<reference evidence="2 3" key="1">
    <citation type="submission" date="2019-09" db="EMBL/GenBank/DDBJ databases">
        <title>Phylogeny of genus Pseudoclavibacter and closely related genus.</title>
        <authorList>
            <person name="Li Y."/>
        </authorList>
    </citation>
    <scope>NUCLEOTIDE SEQUENCE [LARGE SCALE GENOMIC DNA]</scope>
    <source>
        <strain evidence="2 3">DSM 23821</strain>
    </source>
</reference>
<protein>
    <submittedName>
        <fullName evidence="2">Uncharacterized protein</fullName>
    </submittedName>
</protein>
<dbReference type="EMBL" id="WBJZ01000001">
    <property type="protein sequence ID" value="KAB1662607.1"/>
    <property type="molecule type" value="Genomic_DNA"/>
</dbReference>
<proteinExistence type="predicted"/>
<evidence type="ECO:0000313" key="2">
    <source>
        <dbReference type="EMBL" id="KAB1662607.1"/>
    </source>
</evidence>
<sequence>MTVPRKGAVIDVSLRSGSDVFAIDFERRFSAVPTLAPERIGGLVSTALYEGHGTATVASLGLERVIFAGEEPLEVYCEVRAGQHAAAAVAVTRAVRRMVEDLGGPLPLHDPWLVAHPFVPGTKLHGIVAVDAAWRGMDMGVYDASGRRRGRVIELVLLTEHEAIAASEHGFGVLSQVASQRPGAFRDIRRNDLVDPSGAIGFGWPRRRRDDEPAALPDEAGEPSSVAPAPDESAAPVVTAPSVREEPSTAGAGVPDAGVPDEEPSVATGLGPIGDEVLGIHIRVSRYVRKHLPIRWLQRGEDGVFVGWTADEPEGYLDDPDNFEWWSLGVILFEQPDLEPYATSALPGTYAKRVLSHWEYGTLGER</sequence>